<evidence type="ECO:0000313" key="2">
    <source>
        <dbReference type="Proteomes" id="UP000198984"/>
    </source>
</evidence>
<dbReference type="STRING" id="573321.SAMN04488505_105147"/>
<dbReference type="Proteomes" id="UP000198984">
    <property type="component" value="Unassembled WGS sequence"/>
</dbReference>
<accession>A0A1H7ZPV0</accession>
<organism evidence="1 2">
    <name type="scientific">Chitinophaga rupis</name>
    <dbReference type="NCBI Taxonomy" id="573321"/>
    <lineage>
        <taxon>Bacteria</taxon>
        <taxon>Pseudomonadati</taxon>
        <taxon>Bacteroidota</taxon>
        <taxon>Chitinophagia</taxon>
        <taxon>Chitinophagales</taxon>
        <taxon>Chitinophagaceae</taxon>
        <taxon>Chitinophaga</taxon>
    </lineage>
</organism>
<sequence length="467" mass="51541">MKTFIHNPIIYCLLILLLPVALKAQQWQPKIANMRSYDQQGINVFEDPKDTTSTFDGLKLKFGAGFTQQFQNLKHKNPDALKNDVGSYSSGEIVPGNKLKVITSGFQTAQANLYLDVQLADGIRLNVTTYLSSKHHNESWVKGGFIQFDKLPFNGQIWNDIMKVTTIKIGHFEVNYGDEHFRRTDGGHALYNPFMEGYIMDAFATEIGGEIYVKKNGLFGMIGVTNGMIKGNVDSLYAAQNPDGDRHKSPSLLLKAGFDRQLTDDIRLRVSGSYYGNQSSGSNTLYGGDRSGSNYQYIMELNSANPSSATGAGTPLAFSGRFNPGFNKKVNAFMFNGFVKARGLELFGTYETASGRTARETSTRNASQYAVDAVYRFFKAENVFLGVRYNAVRATLANNATGTGAGAIKYDGNVSVDRLAFAGGWFLTKNIMLKGEYVIQQYKDFPVADYRAGGKFNGYVIEATVGF</sequence>
<keyword evidence="2" id="KW-1185">Reference proteome</keyword>
<name>A0A1H7ZPV0_9BACT</name>
<dbReference type="AlphaFoldDB" id="A0A1H7ZPV0"/>
<dbReference type="RefSeq" id="WP_089916281.1">
    <property type="nucleotide sequence ID" value="NZ_FOBB01000005.1"/>
</dbReference>
<evidence type="ECO:0000313" key="1">
    <source>
        <dbReference type="EMBL" id="SEM59894.1"/>
    </source>
</evidence>
<dbReference type="EMBL" id="FOBB01000005">
    <property type="protein sequence ID" value="SEM59894.1"/>
    <property type="molecule type" value="Genomic_DNA"/>
</dbReference>
<protein>
    <recommendedName>
        <fullName evidence="3">Phosphate-selective porin O and P</fullName>
    </recommendedName>
</protein>
<dbReference type="OrthoDB" id="638836at2"/>
<gene>
    <name evidence="1" type="ORF">SAMN04488505_105147</name>
</gene>
<proteinExistence type="predicted"/>
<reference evidence="1 2" key="1">
    <citation type="submission" date="2016-10" db="EMBL/GenBank/DDBJ databases">
        <authorList>
            <person name="de Groot N.N."/>
        </authorList>
    </citation>
    <scope>NUCLEOTIDE SEQUENCE [LARGE SCALE GENOMIC DNA]</scope>
    <source>
        <strain evidence="1 2">DSM 21039</strain>
    </source>
</reference>
<evidence type="ECO:0008006" key="3">
    <source>
        <dbReference type="Google" id="ProtNLM"/>
    </source>
</evidence>